<proteinExistence type="predicted"/>
<dbReference type="GeneID" id="54484024"/>
<protein>
    <submittedName>
        <fullName evidence="1">Uncharacterized protein</fullName>
    </submittedName>
</protein>
<gene>
    <name evidence="1" type="ORF">EJ05DRAFT_471473</name>
</gene>
<keyword evidence="2" id="KW-1185">Reference proteome</keyword>
<sequence>MRLIDLALPVALASIAQAKKKSIYYYLDHSCTDGSFGAYESCVHWDERSCCYTEHKVASASISLHTEDQTAYFFSSSNPYCSRLVSTVQGPGNHCVKSEGLDVINGVGWVDNAAKVTLGEGATEERKANRVAECSTSVKTSVFGLRMGDGDLEIQVESVDSYERLYRDFLGLSMTRVDMQAWFIRKGAVFVAQEQNMTVSLVDK</sequence>
<dbReference type="EMBL" id="ML996565">
    <property type="protein sequence ID" value="KAF2762448.1"/>
    <property type="molecule type" value="Genomic_DNA"/>
</dbReference>
<organism evidence="1 2">
    <name type="scientific">Pseudovirgaria hyperparasitica</name>
    <dbReference type="NCBI Taxonomy" id="470096"/>
    <lineage>
        <taxon>Eukaryota</taxon>
        <taxon>Fungi</taxon>
        <taxon>Dikarya</taxon>
        <taxon>Ascomycota</taxon>
        <taxon>Pezizomycotina</taxon>
        <taxon>Dothideomycetes</taxon>
        <taxon>Dothideomycetes incertae sedis</taxon>
        <taxon>Acrospermales</taxon>
        <taxon>Acrospermaceae</taxon>
        <taxon>Pseudovirgaria</taxon>
    </lineage>
</organism>
<dbReference type="Proteomes" id="UP000799437">
    <property type="component" value="Unassembled WGS sequence"/>
</dbReference>
<dbReference type="RefSeq" id="XP_033604899.1">
    <property type="nucleotide sequence ID" value="XM_033742970.1"/>
</dbReference>
<reference evidence="1" key="1">
    <citation type="journal article" date="2020" name="Stud. Mycol.">
        <title>101 Dothideomycetes genomes: a test case for predicting lifestyles and emergence of pathogens.</title>
        <authorList>
            <person name="Haridas S."/>
            <person name="Albert R."/>
            <person name="Binder M."/>
            <person name="Bloem J."/>
            <person name="Labutti K."/>
            <person name="Salamov A."/>
            <person name="Andreopoulos B."/>
            <person name="Baker S."/>
            <person name="Barry K."/>
            <person name="Bills G."/>
            <person name="Bluhm B."/>
            <person name="Cannon C."/>
            <person name="Castanera R."/>
            <person name="Culley D."/>
            <person name="Daum C."/>
            <person name="Ezra D."/>
            <person name="Gonzalez J."/>
            <person name="Henrissat B."/>
            <person name="Kuo A."/>
            <person name="Liang C."/>
            <person name="Lipzen A."/>
            <person name="Lutzoni F."/>
            <person name="Magnuson J."/>
            <person name="Mondo S."/>
            <person name="Nolan M."/>
            <person name="Ohm R."/>
            <person name="Pangilinan J."/>
            <person name="Park H.-J."/>
            <person name="Ramirez L."/>
            <person name="Alfaro M."/>
            <person name="Sun H."/>
            <person name="Tritt A."/>
            <person name="Yoshinaga Y."/>
            <person name="Zwiers L.-H."/>
            <person name="Turgeon B."/>
            <person name="Goodwin S."/>
            <person name="Spatafora J."/>
            <person name="Crous P."/>
            <person name="Grigoriev I."/>
        </authorList>
    </citation>
    <scope>NUCLEOTIDE SEQUENCE</scope>
    <source>
        <strain evidence="1">CBS 121739</strain>
    </source>
</reference>
<name>A0A6A6WI23_9PEZI</name>
<accession>A0A6A6WI23</accession>
<evidence type="ECO:0000313" key="1">
    <source>
        <dbReference type="EMBL" id="KAF2762448.1"/>
    </source>
</evidence>
<evidence type="ECO:0000313" key="2">
    <source>
        <dbReference type="Proteomes" id="UP000799437"/>
    </source>
</evidence>
<dbReference type="AlphaFoldDB" id="A0A6A6WI23"/>